<protein>
    <recommendedName>
        <fullName evidence="2">Integrase catalytic domain-containing protein</fullName>
    </recommendedName>
</protein>
<evidence type="ECO:0000256" key="1">
    <source>
        <dbReference type="ARBA" id="ARBA00009277"/>
    </source>
</evidence>
<dbReference type="Gene3D" id="3.30.420.10">
    <property type="entry name" value="Ribonuclease H-like superfamily/Ribonuclease H"/>
    <property type="match status" value="1"/>
</dbReference>
<dbReference type="NCBIfam" id="NF033546">
    <property type="entry name" value="transpos_IS21"/>
    <property type="match status" value="1"/>
</dbReference>
<sequence length="491" mass="57507">MVKDQQVRRLFKLIQTENNFGIAAMKAGMDEKTARKYQKADKLPSDLKLQHKWRTREDPFEDSWNEINMMLETNPGLEAKTIFADFQRRNPGKYSDGQLRTLQRRIKIWRVSEGPSKEIFFTQIHKPGELAQSDFTHMDKLGISIGGVLFNHLIYHFVLTYSNWETGTICFSESFESLSQGLQNALWELGGVPEKHRTDRLTTAVNKTGHPEEFTRNYQDLLDHYGIKGCKTNPCSPNENGDVEQSHYRFKKAVEQALLLRGNRDFTDRNEYEYFLRILFKQLNAGRNKRFHDEQVVLRRLPMGRIEACKREMLKVGPSSTIRIKHNVYSVDSRLIREQIQVRLYIDRLEIWYGQKKIDTLPRLRGEDKCAINYRHIIDSLIRKPGAFENYRYRNELFPTSRFRIAYDSLKKQHTPSVAVKQYLNILYLAAHGSEITVDNVLRLLINQNKEISYKQVELLSNEPVPSDTEVQIPPIDLICYDQLLQEEVLC</sequence>
<dbReference type="SUPFAM" id="SSF53098">
    <property type="entry name" value="Ribonuclease H-like"/>
    <property type="match status" value="1"/>
</dbReference>
<accession>E1YKX6</accession>
<dbReference type="EMBL" id="FR695877">
    <property type="protein sequence ID" value="CBX30759.1"/>
    <property type="molecule type" value="Genomic_DNA"/>
</dbReference>
<dbReference type="AlphaFoldDB" id="E1YKX6"/>
<dbReference type="Pfam" id="PF00665">
    <property type="entry name" value="rve"/>
    <property type="match status" value="1"/>
</dbReference>
<dbReference type="InterPro" id="IPR054353">
    <property type="entry name" value="IstA-like_C"/>
</dbReference>
<dbReference type="PANTHER" id="PTHR35004:SF7">
    <property type="entry name" value="INTEGRASE PROTEIN"/>
    <property type="match status" value="1"/>
</dbReference>
<dbReference type="InterPro" id="IPR001584">
    <property type="entry name" value="Integrase_cat-core"/>
</dbReference>
<reference evidence="3" key="1">
    <citation type="journal article" date="2011" name="Environ. Microbiol.">
        <title>Genomic insights into the metabolic potential of the polycyclic aromatic hydrocarbon degrading sulfate-reducing Deltaproteobacterium N47.</title>
        <authorList>
            <person name="Bergmann F."/>
            <person name="Selesi D."/>
            <person name="Weinmaier T."/>
            <person name="Tischler P."/>
            <person name="Rattei T."/>
            <person name="Meckenstock R.U."/>
        </authorList>
    </citation>
    <scope>NUCLEOTIDE SEQUENCE</scope>
</reference>
<dbReference type="InterPro" id="IPR012337">
    <property type="entry name" value="RNaseH-like_sf"/>
</dbReference>
<dbReference type="Pfam" id="PF22483">
    <property type="entry name" value="Mu-transpos_C_2"/>
    <property type="match status" value="1"/>
</dbReference>
<proteinExistence type="inferred from homology"/>
<comment type="similarity">
    <text evidence="1">Belongs to the transposase IS21/IS408/IS1162 family.</text>
</comment>
<dbReference type="InterPro" id="IPR036397">
    <property type="entry name" value="RNaseH_sf"/>
</dbReference>
<evidence type="ECO:0000313" key="3">
    <source>
        <dbReference type="EMBL" id="CBX30759.1"/>
    </source>
</evidence>
<dbReference type="PANTHER" id="PTHR35004">
    <property type="entry name" value="TRANSPOSASE RV3428C-RELATED"/>
    <property type="match status" value="1"/>
</dbReference>
<gene>
    <name evidence="3" type="ORF">N47_E42710</name>
</gene>
<dbReference type="GO" id="GO:0003676">
    <property type="term" value="F:nucleic acid binding"/>
    <property type="evidence" value="ECO:0007669"/>
    <property type="project" value="InterPro"/>
</dbReference>
<name>E1YKX6_9BACT</name>
<feature type="domain" description="Integrase catalytic" evidence="2">
    <location>
        <begin position="123"/>
        <end position="310"/>
    </location>
</feature>
<evidence type="ECO:0000259" key="2">
    <source>
        <dbReference type="PROSITE" id="PS50994"/>
    </source>
</evidence>
<dbReference type="PROSITE" id="PS50994">
    <property type="entry name" value="INTEGRASE"/>
    <property type="match status" value="1"/>
</dbReference>
<dbReference type="GO" id="GO:0015074">
    <property type="term" value="P:DNA integration"/>
    <property type="evidence" value="ECO:0007669"/>
    <property type="project" value="InterPro"/>
</dbReference>
<organism evidence="3">
    <name type="scientific">uncultured Desulfobacterium sp</name>
    <dbReference type="NCBI Taxonomy" id="201089"/>
    <lineage>
        <taxon>Bacteria</taxon>
        <taxon>Pseudomonadati</taxon>
        <taxon>Thermodesulfobacteriota</taxon>
        <taxon>Desulfobacteria</taxon>
        <taxon>Desulfobacterales</taxon>
        <taxon>Desulfobacteriaceae</taxon>
        <taxon>Desulfobacterium</taxon>
        <taxon>environmental samples</taxon>
    </lineage>
</organism>